<sequence length="74" mass="7710">MISMMLRPVFPPRRGVTSRRWMVRKLSSEPWMLCGGDGICGSGDEYDVSGYGGGDGNGNVAATAAISASVDAAI</sequence>
<gene>
    <name evidence="1" type="ORF">Tco_0654674</name>
</gene>
<dbReference type="Proteomes" id="UP001151760">
    <property type="component" value="Unassembled WGS sequence"/>
</dbReference>
<comment type="caution">
    <text evidence="1">The sequence shown here is derived from an EMBL/GenBank/DDBJ whole genome shotgun (WGS) entry which is preliminary data.</text>
</comment>
<evidence type="ECO:0000313" key="2">
    <source>
        <dbReference type="Proteomes" id="UP001151760"/>
    </source>
</evidence>
<reference evidence="1" key="1">
    <citation type="journal article" date="2022" name="Int. J. Mol. Sci.">
        <title>Draft Genome of Tanacetum Coccineum: Genomic Comparison of Closely Related Tanacetum-Family Plants.</title>
        <authorList>
            <person name="Yamashiro T."/>
            <person name="Shiraishi A."/>
            <person name="Nakayama K."/>
            <person name="Satake H."/>
        </authorList>
    </citation>
    <scope>NUCLEOTIDE SEQUENCE</scope>
</reference>
<dbReference type="EMBL" id="BQNB010009182">
    <property type="protein sequence ID" value="GJS59890.1"/>
    <property type="molecule type" value="Genomic_DNA"/>
</dbReference>
<protein>
    <submittedName>
        <fullName evidence="1">Uncharacterized protein</fullName>
    </submittedName>
</protein>
<keyword evidence="2" id="KW-1185">Reference proteome</keyword>
<name>A0ABQ4X4T4_9ASTR</name>
<organism evidence="1 2">
    <name type="scientific">Tanacetum coccineum</name>
    <dbReference type="NCBI Taxonomy" id="301880"/>
    <lineage>
        <taxon>Eukaryota</taxon>
        <taxon>Viridiplantae</taxon>
        <taxon>Streptophyta</taxon>
        <taxon>Embryophyta</taxon>
        <taxon>Tracheophyta</taxon>
        <taxon>Spermatophyta</taxon>
        <taxon>Magnoliopsida</taxon>
        <taxon>eudicotyledons</taxon>
        <taxon>Gunneridae</taxon>
        <taxon>Pentapetalae</taxon>
        <taxon>asterids</taxon>
        <taxon>campanulids</taxon>
        <taxon>Asterales</taxon>
        <taxon>Asteraceae</taxon>
        <taxon>Asteroideae</taxon>
        <taxon>Anthemideae</taxon>
        <taxon>Anthemidinae</taxon>
        <taxon>Tanacetum</taxon>
    </lineage>
</organism>
<accession>A0ABQ4X4T4</accession>
<evidence type="ECO:0000313" key="1">
    <source>
        <dbReference type="EMBL" id="GJS59890.1"/>
    </source>
</evidence>
<proteinExistence type="predicted"/>
<reference evidence="1" key="2">
    <citation type="submission" date="2022-01" db="EMBL/GenBank/DDBJ databases">
        <authorList>
            <person name="Yamashiro T."/>
            <person name="Shiraishi A."/>
            <person name="Satake H."/>
            <person name="Nakayama K."/>
        </authorList>
    </citation>
    <scope>NUCLEOTIDE SEQUENCE</scope>
</reference>